<evidence type="ECO:0000256" key="1">
    <source>
        <dbReference type="SAM" id="MobiDB-lite"/>
    </source>
</evidence>
<name>A0A6A4RS34_SCOMX</name>
<dbReference type="GO" id="GO:0003676">
    <property type="term" value="F:nucleic acid binding"/>
    <property type="evidence" value="ECO:0007669"/>
    <property type="project" value="InterPro"/>
</dbReference>
<feature type="region of interest" description="Disordered" evidence="1">
    <location>
        <begin position="167"/>
        <end position="194"/>
    </location>
</feature>
<evidence type="ECO:0000259" key="2">
    <source>
        <dbReference type="PROSITE" id="PS50994"/>
    </source>
</evidence>
<proteinExistence type="predicted"/>
<dbReference type="InterPro" id="IPR012337">
    <property type="entry name" value="RNaseH-like_sf"/>
</dbReference>
<dbReference type="FunFam" id="3.30.420.10:FF:000063">
    <property type="entry name" value="Retrovirus-related Pol polyprotein from transposon 297-like Protein"/>
    <property type="match status" value="1"/>
</dbReference>
<dbReference type="PANTHER" id="PTHR37984:SF9">
    <property type="entry name" value="INTEGRASE CATALYTIC DOMAIN-CONTAINING PROTEIN"/>
    <property type="match status" value="1"/>
</dbReference>
<feature type="domain" description="Integrase catalytic" evidence="2">
    <location>
        <begin position="47"/>
        <end position="176"/>
    </location>
</feature>
<feature type="compositionally biased region" description="Polar residues" evidence="1">
    <location>
        <begin position="263"/>
        <end position="274"/>
    </location>
</feature>
<dbReference type="PANTHER" id="PTHR37984">
    <property type="entry name" value="PROTEIN CBG26694"/>
    <property type="match status" value="1"/>
</dbReference>
<dbReference type="Gene3D" id="3.30.420.10">
    <property type="entry name" value="Ribonuclease H-like superfamily/Ribonuclease H"/>
    <property type="match status" value="1"/>
</dbReference>
<organism evidence="3 4">
    <name type="scientific">Scophthalmus maximus</name>
    <name type="common">Turbot</name>
    <name type="synonym">Psetta maxima</name>
    <dbReference type="NCBI Taxonomy" id="52904"/>
    <lineage>
        <taxon>Eukaryota</taxon>
        <taxon>Metazoa</taxon>
        <taxon>Chordata</taxon>
        <taxon>Craniata</taxon>
        <taxon>Vertebrata</taxon>
        <taxon>Euteleostomi</taxon>
        <taxon>Actinopterygii</taxon>
        <taxon>Neopterygii</taxon>
        <taxon>Teleostei</taxon>
        <taxon>Neoteleostei</taxon>
        <taxon>Acanthomorphata</taxon>
        <taxon>Carangaria</taxon>
        <taxon>Pleuronectiformes</taxon>
        <taxon>Pleuronectoidei</taxon>
        <taxon>Scophthalmidae</taxon>
        <taxon>Scophthalmus</taxon>
    </lineage>
</organism>
<feature type="compositionally biased region" description="Basic and acidic residues" evidence="1">
    <location>
        <begin position="184"/>
        <end position="194"/>
    </location>
</feature>
<sequence>MKDTREWRSAEAVLVSLCGGLDSVSKCLKWCSNAEHAYKRGERASHAIRMPRKTMAKATDVIVHIKSIFARHGVPETLMSDNGPQFSGQAFASFAASYGFRHVTSSPRFPQSNGEAERAVQTVKNLLKKAADRHLALLAYRATPLQSGYSPAQLLMGRRLRTTVPTLPSQLDPVLPDGKAFASGDREKRRSDTENYNRCHRGKFLSALSPGERVWVTDRKTPGTVLQKHATPGSYLVDLPQGVVKRNRHHLIPLHTPTADRGSPTQQVSESSPGQAPLTPAVTPQLSPAGTPTLRTRSGRAIVPPGQLNL</sequence>
<reference evidence="3 4" key="1">
    <citation type="submission" date="2019-06" db="EMBL/GenBank/DDBJ databases">
        <title>Draft genomes of female and male turbot (Scophthalmus maximus).</title>
        <authorList>
            <person name="Xu H."/>
            <person name="Xu X.-W."/>
            <person name="Shao C."/>
            <person name="Chen S."/>
        </authorList>
    </citation>
    <scope>NUCLEOTIDE SEQUENCE [LARGE SCALE GENOMIC DNA]</scope>
    <source>
        <strain evidence="3">Ysfricsl-2016a</strain>
        <tissue evidence="3">Blood</tissue>
    </source>
</reference>
<accession>A0A6A4RS34</accession>
<dbReference type="GO" id="GO:0015074">
    <property type="term" value="P:DNA integration"/>
    <property type="evidence" value="ECO:0007669"/>
    <property type="project" value="InterPro"/>
</dbReference>
<dbReference type="EMBL" id="VEVO01000380">
    <property type="protein sequence ID" value="KAF0022041.1"/>
    <property type="molecule type" value="Genomic_DNA"/>
</dbReference>
<protein>
    <recommendedName>
        <fullName evidence="2">Integrase catalytic domain-containing protein</fullName>
    </recommendedName>
</protein>
<dbReference type="Pfam" id="PF00665">
    <property type="entry name" value="rve"/>
    <property type="match status" value="1"/>
</dbReference>
<dbReference type="AlphaFoldDB" id="A0A6A4RS34"/>
<dbReference type="InterPro" id="IPR036397">
    <property type="entry name" value="RNaseH_sf"/>
</dbReference>
<evidence type="ECO:0000313" key="3">
    <source>
        <dbReference type="EMBL" id="KAF0022041.1"/>
    </source>
</evidence>
<evidence type="ECO:0000313" key="4">
    <source>
        <dbReference type="Proteomes" id="UP000438429"/>
    </source>
</evidence>
<comment type="caution">
    <text evidence="3">The sequence shown here is derived from an EMBL/GenBank/DDBJ whole genome shotgun (WGS) entry which is preliminary data.</text>
</comment>
<dbReference type="SUPFAM" id="SSF53098">
    <property type="entry name" value="Ribonuclease H-like"/>
    <property type="match status" value="1"/>
</dbReference>
<dbReference type="InterPro" id="IPR001584">
    <property type="entry name" value="Integrase_cat-core"/>
</dbReference>
<dbReference type="PROSITE" id="PS50994">
    <property type="entry name" value="INTEGRASE"/>
    <property type="match status" value="1"/>
</dbReference>
<feature type="compositionally biased region" description="Polar residues" evidence="1">
    <location>
        <begin position="282"/>
        <end position="296"/>
    </location>
</feature>
<feature type="region of interest" description="Disordered" evidence="1">
    <location>
        <begin position="254"/>
        <end position="310"/>
    </location>
</feature>
<dbReference type="Proteomes" id="UP000438429">
    <property type="component" value="Unassembled WGS sequence"/>
</dbReference>
<dbReference type="InterPro" id="IPR050951">
    <property type="entry name" value="Retrovirus_Pol_polyprotein"/>
</dbReference>
<gene>
    <name evidence="3" type="ORF">F2P81_025708</name>
</gene>